<dbReference type="PANTHER" id="PTHR28259">
    <property type="entry name" value="FLUORIDE EXPORT PROTEIN 1-RELATED"/>
    <property type="match status" value="1"/>
</dbReference>
<dbReference type="NCBIfam" id="TIGR00494">
    <property type="entry name" value="crcB"/>
    <property type="match status" value="1"/>
</dbReference>
<sequence length="130" mass="12899">MTPPSTLPALAAVFLGGGAGSVMRYLVGRFGTTLTGPSFPAATLAINVSGSLLMGILAGWLMAHPRIGPTVGLLLTTGMMGGYTTYSTFALDTAMLVNRGSSSLAAFYVAGTLAGGLAGVFGGLGLARLA</sequence>
<comment type="catalytic activity">
    <reaction evidence="11">
        <text>fluoride(in) = fluoride(out)</text>
        <dbReference type="Rhea" id="RHEA:76159"/>
        <dbReference type="ChEBI" id="CHEBI:17051"/>
    </reaction>
    <physiologicalReaction direction="left-to-right" evidence="11">
        <dbReference type="Rhea" id="RHEA:76160"/>
    </physiologicalReaction>
</comment>
<evidence type="ECO:0000256" key="1">
    <source>
        <dbReference type="ARBA" id="ARBA00004651"/>
    </source>
</evidence>
<dbReference type="GO" id="GO:0140114">
    <property type="term" value="P:cellular detoxification of fluoride"/>
    <property type="evidence" value="ECO:0007669"/>
    <property type="project" value="UniProtKB-UniRule"/>
</dbReference>
<reference evidence="13" key="1">
    <citation type="journal article" date="2014" name="Int. J. Syst. Evol. Microbiol.">
        <title>Complete genome sequence of Corynebacterium casei LMG S-19264T (=DSM 44701T), isolated from a smear-ripened cheese.</title>
        <authorList>
            <consortium name="US DOE Joint Genome Institute (JGI-PGF)"/>
            <person name="Walter F."/>
            <person name="Albersmeier A."/>
            <person name="Kalinowski J."/>
            <person name="Ruckert C."/>
        </authorList>
    </citation>
    <scope>NUCLEOTIDE SEQUENCE</scope>
    <source>
        <strain evidence="13">VKM B-2789</strain>
    </source>
</reference>
<keyword evidence="12" id="KW-0479">Metal-binding</keyword>
<keyword evidence="2 12" id="KW-1003">Cell membrane</keyword>
<keyword evidence="8 12" id="KW-0472">Membrane</keyword>
<feature type="transmembrane region" description="Helical" evidence="12">
    <location>
        <begin position="7"/>
        <end position="27"/>
    </location>
</feature>
<evidence type="ECO:0000313" key="13">
    <source>
        <dbReference type="EMBL" id="GLK84841.1"/>
    </source>
</evidence>
<comment type="function">
    <text evidence="12">Fluoride-specific ion channel. Important for reducing fluoride concentration in the cell, thus reducing its toxicity.</text>
</comment>
<evidence type="ECO:0000256" key="10">
    <source>
        <dbReference type="ARBA" id="ARBA00035120"/>
    </source>
</evidence>
<dbReference type="RefSeq" id="WP_213364697.1">
    <property type="nucleotide sequence ID" value="NZ_BSFM01000014.1"/>
</dbReference>
<proteinExistence type="inferred from homology"/>
<keyword evidence="5 12" id="KW-1133">Transmembrane helix</keyword>
<dbReference type="AlphaFoldDB" id="A0A9W6JW09"/>
<organism evidence="13 14">
    <name type="scientific">Ancylobacter defluvii</name>
    <dbReference type="NCBI Taxonomy" id="1282440"/>
    <lineage>
        <taxon>Bacteria</taxon>
        <taxon>Pseudomonadati</taxon>
        <taxon>Pseudomonadota</taxon>
        <taxon>Alphaproteobacteria</taxon>
        <taxon>Hyphomicrobiales</taxon>
        <taxon>Xanthobacteraceae</taxon>
        <taxon>Ancylobacter</taxon>
    </lineage>
</organism>
<dbReference type="InterPro" id="IPR003691">
    <property type="entry name" value="FluC"/>
</dbReference>
<evidence type="ECO:0000256" key="7">
    <source>
        <dbReference type="ARBA" id="ARBA00023065"/>
    </source>
</evidence>
<comment type="caution">
    <text evidence="13">The sequence shown here is derived from an EMBL/GenBank/DDBJ whole genome shotgun (WGS) entry which is preliminary data.</text>
</comment>
<dbReference type="GO" id="GO:0005886">
    <property type="term" value="C:plasma membrane"/>
    <property type="evidence" value="ECO:0007669"/>
    <property type="project" value="UniProtKB-SubCell"/>
</dbReference>
<comment type="subcellular location">
    <subcellularLocation>
        <location evidence="1 12">Cell membrane</location>
        <topology evidence="1 12">Multi-pass membrane protein</topology>
    </subcellularLocation>
</comment>
<dbReference type="Pfam" id="PF02537">
    <property type="entry name" value="CRCB"/>
    <property type="match status" value="1"/>
</dbReference>
<feature type="transmembrane region" description="Helical" evidence="12">
    <location>
        <begin position="106"/>
        <end position="127"/>
    </location>
</feature>
<keyword evidence="7 12" id="KW-0406">Ion transport</keyword>
<accession>A0A9W6JW09</accession>
<keyword evidence="14" id="KW-1185">Reference proteome</keyword>
<feature type="binding site" evidence="12">
    <location>
        <position position="81"/>
    </location>
    <ligand>
        <name>Na(+)</name>
        <dbReference type="ChEBI" id="CHEBI:29101"/>
        <note>structural</note>
    </ligand>
</feature>
<dbReference type="Proteomes" id="UP001143330">
    <property type="component" value="Unassembled WGS sequence"/>
</dbReference>
<protein>
    <recommendedName>
        <fullName evidence="12">Fluoride-specific ion channel FluC</fullName>
    </recommendedName>
</protein>
<dbReference type="HAMAP" id="MF_00454">
    <property type="entry name" value="FluC"/>
    <property type="match status" value="1"/>
</dbReference>
<comment type="activity regulation">
    <text evidence="12">Na(+) is not transported, but it plays an essential structural role and its presence is essential for fluoride channel function.</text>
</comment>
<evidence type="ECO:0000256" key="5">
    <source>
        <dbReference type="ARBA" id="ARBA00022989"/>
    </source>
</evidence>
<dbReference type="PANTHER" id="PTHR28259:SF1">
    <property type="entry name" value="FLUORIDE EXPORT PROTEIN 1-RELATED"/>
    <property type="match status" value="1"/>
</dbReference>
<evidence type="ECO:0000256" key="12">
    <source>
        <dbReference type="HAMAP-Rule" id="MF_00454"/>
    </source>
</evidence>
<evidence type="ECO:0000256" key="2">
    <source>
        <dbReference type="ARBA" id="ARBA00022475"/>
    </source>
</evidence>
<evidence type="ECO:0000313" key="14">
    <source>
        <dbReference type="Proteomes" id="UP001143330"/>
    </source>
</evidence>
<keyword evidence="6 12" id="KW-0915">Sodium</keyword>
<keyword evidence="4 12" id="KW-0812">Transmembrane</keyword>
<evidence type="ECO:0000256" key="9">
    <source>
        <dbReference type="ARBA" id="ARBA00023303"/>
    </source>
</evidence>
<evidence type="ECO:0000256" key="11">
    <source>
        <dbReference type="ARBA" id="ARBA00035585"/>
    </source>
</evidence>
<reference evidence="13" key="2">
    <citation type="submission" date="2023-01" db="EMBL/GenBank/DDBJ databases">
        <authorList>
            <person name="Sun Q."/>
            <person name="Evtushenko L."/>
        </authorList>
    </citation>
    <scope>NUCLEOTIDE SEQUENCE</scope>
    <source>
        <strain evidence="13">VKM B-2789</strain>
    </source>
</reference>
<evidence type="ECO:0000256" key="8">
    <source>
        <dbReference type="ARBA" id="ARBA00023136"/>
    </source>
</evidence>
<feature type="transmembrane region" description="Helical" evidence="12">
    <location>
        <begin position="67"/>
        <end position="86"/>
    </location>
</feature>
<gene>
    <name evidence="12" type="primary">fluC</name>
    <name evidence="12" type="synonym">crcB</name>
    <name evidence="13" type="ORF">GCM10017653_29110</name>
</gene>
<evidence type="ECO:0000256" key="3">
    <source>
        <dbReference type="ARBA" id="ARBA00022519"/>
    </source>
</evidence>
<evidence type="ECO:0000256" key="6">
    <source>
        <dbReference type="ARBA" id="ARBA00023053"/>
    </source>
</evidence>
<dbReference type="GO" id="GO:0046872">
    <property type="term" value="F:metal ion binding"/>
    <property type="evidence" value="ECO:0007669"/>
    <property type="project" value="UniProtKB-KW"/>
</dbReference>
<keyword evidence="12" id="KW-0813">Transport</keyword>
<dbReference type="EMBL" id="BSFM01000014">
    <property type="protein sequence ID" value="GLK84841.1"/>
    <property type="molecule type" value="Genomic_DNA"/>
</dbReference>
<feature type="binding site" evidence="12">
    <location>
        <position position="84"/>
    </location>
    <ligand>
        <name>Na(+)</name>
        <dbReference type="ChEBI" id="CHEBI:29101"/>
        <note>structural</note>
    </ligand>
</feature>
<feature type="transmembrane region" description="Helical" evidence="12">
    <location>
        <begin position="39"/>
        <end position="60"/>
    </location>
</feature>
<dbReference type="GO" id="GO:0062054">
    <property type="term" value="F:fluoride channel activity"/>
    <property type="evidence" value="ECO:0007669"/>
    <property type="project" value="UniProtKB-UniRule"/>
</dbReference>
<keyword evidence="9 12" id="KW-0407">Ion channel</keyword>
<evidence type="ECO:0000256" key="4">
    <source>
        <dbReference type="ARBA" id="ARBA00022692"/>
    </source>
</evidence>
<keyword evidence="3" id="KW-0997">Cell inner membrane</keyword>
<comment type="similarity">
    <text evidence="10 12">Belongs to the fluoride channel Fluc/FEX (TC 1.A.43) family.</text>
</comment>
<name>A0A9W6JW09_9HYPH</name>